<sequence length="39" mass="4802">MLFYQFIKQRKASLAFEYKRGFLICAVCRMKKRIILKCR</sequence>
<protein>
    <submittedName>
        <fullName evidence="1">Uncharacterized protein</fullName>
    </submittedName>
</protein>
<name>A7VYW0_9FIRM</name>
<evidence type="ECO:0000313" key="2">
    <source>
        <dbReference type="Proteomes" id="UP000003490"/>
    </source>
</evidence>
<dbReference type="EMBL" id="ABCB02000021">
    <property type="protein sequence ID" value="EDO59738.1"/>
    <property type="molecule type" value="Genomic_DNA"/>
</dbReference>
<evidence type="ECO:0000313" key="1">
    <source>
        <dbReference type="EMBL" id="EDO59738.1"/>
    </source>
</evidence>
<dbReference type="HOGENOM" id="CLU_3307417_0_0_9"/>
<dbReference type="AlphaFoldDB" id="A7VYW0"/>
<reference evidence="1 2" key="1">
    <citation type="submission" date="2007-08" db="EMBL/GenBank/DDBJ databases">
        <title>Draft genome sequence of Clostridium leptum (DSM 753).</title>
        <authorList>
            <person name="Sudarsanam P."/>
            <person name="Ley R."/>
            <person name="Guruge J."/>
            <person name="Turnbaugh P.J."/>
            <person name="Mahowald M."/>
            <person name="Liep D."/>
            <person name="Gordon J."/>
        </authorList>
    </citation>
    <scope>NUCLEOTIDE SEQUENCE [LARGE SCALE GENOMIC DNA]</scope>
    <source>
        <strain evidence="1 2">DSM 753</strain>
    </source>
</reference>
<reference evidence="1 2" key="2">
    <citation type="submission" date="2007-08" db="EMBL/GenBank/DDBJ databases">
        <authorList>
            <person name="Fulton L."/>
            <person name="Clifton S."/>
            <person name="Fulton B."/>
            <person name="Xu J."/>
            <person name="Minx P."/>
            <person name="Pepin K.H."/>
            <person name="Johnson M."/>
            <person name="Thiruvilangam P."/>
            <person name="Bhonagiri V."/>
            <person name="Nash W.E."/>
            <person name="Wang C."/>
            <person name="Mardis E.R."/>
            <person name="Wilson R.K."/>
        </authorList>
    </citation>
    <scope>NUCLEOTIDE SEQUENCE [LARGE SCALE GENOMIC DNA]</scope>
    <source>
        <strain evidence="1 2">DSM 753</strain>
    </source>
</reference>
<dbReference type="Proteomes" id="UP000003490">
    <property type="component" value="Unassembled WGS sequence"/>
</dbReference>
<gene>
    <name evidence="1" type="ORF">CLOLEP_03788</name>
</gene>
<proteinExistence type="predicted"/>
<comment type="caution">
    <text evidence="1">The sequence shown here is derived from an EMBL/GenBank/DDBJ whole genome shotgun (WGS) entry which is preliminary data.</text>
</comment>
<organism evidence="1 2">
    <name type="scientific">[Clostridium] leptum DSM 753</name>
    <dbReference type="NCBI Taxonomy" id="428125"/>
    <lineage>
        <taxon>Bacteria</taxon>
        <taxon>Bacillati</taxon>
        <taxon>Bacillota</taxon>
        <taxon>Clostridia</taxon>
        <taxon>Eubacteriales</taxon>
        <taxon>Oscillospiraceae</taxon>
        <taxon>Oscillospiraceae incertae sedis</taxon>
    </lineage>
</organism>
<accession>A7VYW0</accession>